<feature type="region of interest" description="Disordered" evidence="9">
    <location>
        <begin position="110"/>
        <end position="130"/>
    </location>
</feature>
<evidence type="ECO:0000256" key="2">
    <source>
        <dbReference type="ARBA" id="ARBA00010793"/>
    </source>
</evidence>
<evidence type="ECO:0000256" key="7">
    <source>
        <dbReference type="ARBA" id="ARBA00022989"/>
    </source>
</evidence>
<evidence type="ECO:0000256" key="8">
    <source>
        <dbReference type="ARBA" id="ARBA00023136"/>
    </source>
</evidence>
<keyword evidence="3" id="KW-0150">Chloroplast</keyword>
<organism evidence="11 12">
    <name type="scientific">Riccia fluitans</name>
    <dbReference type="NCBI Taxonomy" id="41844"/>
    <lineage>
        <taxon>Eukaryota</taxon>
        <taxon>Viridiplantae</taxon>
        <taxon>Streptophyta</taxon>
        <taxon>Embryophyta</taxon>
        <taxon>Marchantiophyta</taxon>
        <taxon>Marchantiopsida</taxon>
        <taxon>Marchantiidae</taxon>
        <taxon>Marchantiales</taxon>
        <taxon>Ricciaceae</taxon>
        <taxon>Riccia</taxon>
    </lineage>
</organism>
<sequence>MGDLVFSSFIGNSPESKLLLVPSAREFSQRSRTSLGVSLRLKNRRLMHQAGCISTFFSTPLCRSSVPNKRWAPLQIVKVRKFSSKSPPGIHDRNIKGRLHMGYRRRDRSASQCYSGNTTANENGENETETEEIIEGEGISRQEASSEFSGIEAPCISRRMLLGAVGLGLSFSSSWDSKNAAAADTEIKIPFTKSSWFLGEADMDPSGTAEKKKGSRVYDATVLGEPVALNSDKDRVWEKLLAARVVYLGEVENVADFDDQLLELEIIRTARDKCFAQARGVTIALEAVPIVLGPQLNLYMNKKITDEQLRALVPALPDDRWRGYLPILQYCRDNGVRIVGMGPPVKVVDTVRAKGIQALDKADIQKFVPPVGKGYKFKSFPNTDDSEGFDLLPNASGLLGPGPYRYAQARLVADYSMSQVIAQLIKDGGAVGLTIVITGASHVKYGTRGMGLPAWTSKSLQKRTQAVILLNPEKQHIRKEGDLPEADFLWYSSGKVCTRNCFDRVEVARVIGAAGRRRETLPEDIQLGLERGLVAPEVLESFFKLDEQPILADLTSRFQGLRERWLADPRFLQRLAIEETISITTTLLAQYERRGDRFWKEIDYVTTDTIRGAVVDFFTVWLPAPRLSFRVLDPRDEDFNTLESLNGLLGSFPDNAFQRAQAGVSWGVSERIGAIIVGGLKLFGVGFISCIGTVAATNFVLNVRQRLSADKAPKTQNKRSPILKTALVYGTFLGTSANLRYQVIAGVVEHWLADYWLASQPLAGNVLSFVGRTANSYFGTGQWVDLARFVGLQAHNDEDTPPEVKEVVKEEELTSLKQVKVAVEVENASNGKIKSTNGHATVEETEEPVKEAIKLPKP</sequence>
<keyword evidence="8" id="KW-0472">Membrane</keyword>
<dbReference type="Pfam" id="PF11891">
    <property type="entry name" value="RETICULATA-like"/>
    <property type="match status" value="1"/>
</dbReference>
<evidence type="ECO:0000256" key="4">
    <source>
        <dbReference type="ARBA" id="ARBA00022640"/>
    </source>
</evidence>
<keyword evidence="5" id="KW-0812">Transmembrane</keyword>
<reference evidence="11 12" key="1">
    <citation type="submission" date="2024-09" db="EMBL/GenBank/DDBJ databases">
        <title>Chromosome-scale assembly of Riccia fluitans.</title>
        <authorList>
            <person name="Paukszto L."/>
            <person name="Sawicki J."/>
            <person name="Karawczyk K."/>
            <person name="Piernik-Szablinska J."/>
            <person name="Szczecinska M."/>
            <person name="Mazdziarz M."/>
        </authorList>
    </citation>
    <scope>NUCLEOTIDE SEQUENCE [LARGE SCALE GENOMIC DNA]</scope>
    <source>
        <strain evidence="11">Rf_01</strain>
        <tissue evidence="11">Aerial parts of the thallus</tissue>
    </source>
</reference>
<comment type="caution">
    <text evidence="11">The sequence shown here is derived from an EMBL/GenBank/DDBJ whole genome shotgun (WGS) entry which is preliminary data.</text>
</comment>
<name>A0ABD1Y3L4_9MARC</name>
<accession>A0ABD1Y3L4</accession>
<keyword evidence="4" id="KW-0934">Plastid</keyword>
<protein>
    <recommendedName>
        <fullName evidence="10">Haem-binding uptake Tiki superfamily ChaN domain-containing protein</fullName>
    </recommendedName>
</protein>
<dbReference type="SUPFAM" id="SSF159501">
    <property type="entry name" value="EreA/ChaN-like"/>
    <property type="match status" value="1"/>
</dbReference>
<dbReference type="Proteomes" id="UP001605036">
    <property type="component" value="Unassembled WGS sequence"/>
</dbReference>
<evidence type="ECO:0000256" key="1">
    <source>
        <dbReference type="ARBA" id="ARBA00004508"/>
    </source>
</evidence>
<evidence type="ECO:0000313" key="11">
    <source>
        <dbReference type="EMBL" id="KAL2621342.1"/>
    </source>
</evidence>
<feature type="compositionally biased region" description="Polar residues" evidence="9">
    <location>
        <begin position="830"/>
        <end position="839"/>
    </location>
</feature>
<evidence type="ECO:0000256" key="5">
    <source>
        <dbReference type="ARBA" id="ARBA00022692"/>
    </source>
</evidence>
<evidence type="ECO:0000259" key="10">
    <source>
        <dbReference type="Pfam" id="PF04187"/>
    </source>
</evidence>
<evidence type="ECO:0000313" key="12">
    <source>
        <dbReference type="Proteomes" id="UP001605036"/>
    </source>
</evidence>
<dbReference type="GO" id="GO:0009507">
    <property type="term" value="C:chloroplast"/>
    <property type="evidence" value="ECO:0007669"/>
    <property type="project" value="UniProtKB-SubCell"/>
</dbReference>
<dbReference type="InterPro" id="IPR007314">
    <property type="entry name" value="Cofac_haem-bd_dom"/>
</dbReference>
<evidence type="ECO:0000256" key="6">
    <source>
        <dbReference type="ARBA" id="ARBA00022946"/>
    </source>
</evidence>
<dbReference type="AlphaFoldDB" id="A0ABD1Y3L4"/>
<gene>
    <name evidence="11" type="ORF">R1flu_001547</name>
</gene>
<keyword evidence="12" id="KW-1185">Reference proteome</keyword>
<feature type="compositionally biased region" description="Basic and acidic residues" evidence="9">
    <location>
        <begin position="847"/>
        <end position="858"/>
    </location>
</feature>
<dbReference type="Pfam" id="PF04187">
    <property type="entry name" value="Cofac_haem_bdg"/>
    <property type="match status" value="1"/>
</dbReference>
<keyword evidence="6" id="KW-0809">Transit peptide</keyword>
<comment type="subcellular location">
    <subcellularLocation>
        <location evidence="1">Plastid</location>
        <location evidence="1">Chloroplast membrane</location>
        <topology evidence="1">Multi-pass membrane protein</topology>
    </subcellularLocation>
</comment>
<dbReference type="EMBL" id="JBHFFA010000006">
    <property type="protein sequence ID" value="KAL2621342.1"/>
    <property type="molecule type" value="Genomic_DNA"/>
</dbReference>
<dbReference type="InterPro" id="IPR021825">
    <property type="entry name" value="RETICULATA-related"/>
</dbReference>
<feature type="domain" description="Haem-binding uptake Tiki superfamily ChaN" evidence="10">
    <location>
        <begin position="236"/>
        <end position="449"/>
    </location>
</feature>
<dbReference type="GO" id="GO:0016020">
    <property type="term" value="C:membrane"/>
    <property type="evidence" value="ECO:0007669"/>
    <property type="project" value="UniProtKB-SubCell"/>
</dbReference>
<dbReference type="PANTHER" id="PTHR31620:SF2">
    <property type="entry name" value="PROTEIN RETICULATA-RELATED 5, CHLOROPLASTIC"/>
    <property type="match status" value="1"/>
</dbReference>
<proteinExistence type="inferred from homology"/>
<evidence type="ECO:0000256" key="3">
    <source>
        <dbReference type="ARBA" id="ARBA00022528"/>
    </source>
</evidence>
<feature type="region of interest" description="Disordered" evidence="9">
    <location>
        <begin position="830"/>
        <end position="858"/>
    </location>
</feature>
<dbReference type="Gene3D" id="3.40.50.11550">
    <property type="match status" value="1"/>
</dbReference>
<evidence type="ECO:0000256" key="9">
    <source>
        <dbReference type="SAM" id="MobiDB-lite"/>
    </source>
</evidence>
<comment type="similarity">
    <text evidence="2">Belongs to the RETICULATA family.</text>
</comment>
<dbReference type="PANTHER" id="PTHR31620">
    <property type="entry name" value="PROTEIN RETICULATA-RELATED 2, CHLOROPLASTIC-RELATED"/>
    <property type="match status" value="1"/>
</dbReference>
<keyword evidence="7" id="KW-1133">Transmembrane helix</keyword>